<feature type="binding site" evidence="5">
    <location>
        <position position="415"/>
    </location>
    <ligand>
        <name>S-adenosyl-L-methionine</name>
        <dbReference type="ChEBI" id="CHEBI:59789"/>
    </ligand>
</feature>
<dbReference type="InterPro" id="IPR025714">
    <property type="entry name" value="Methyltranfer_dom"/>
</dbReference>
<gene>
    <name evidence="7" type="ORF">TOLI1172_LOCUS5618</name>
</gene>
<dbReference type="Gene3D" id="2.40.50.1070">
    <property type="match status" value="1"/>
</dbReference>
<name>A0A7S0ZGV7_9RHOD</name>
<feature type="domain" description="Methyltransferase" evidence="6">
    <location>
        <begin position="4"/>
        <end position="46"/>
    </location>
</feature>
<dbReference type="GO" id="GO:0008033">
    <property type="term" value="P:tRNA processing"/>
    <property type="evidence" value="ECO:0007669"/>
    <property type="project" value="UniProtKB-KW"/>
</dbReference>
<evidence type="ECO:0000256" key="3">
    <source>
        <dbReference type="ARBA" id="ARBA00022691"/>
    </source>
</evidence>
<feature type="binding site" evidence="5">
    <location>
        <position position="491"/>
    </location>
    <ligand>
        <name>S-adenosyl-L-methionine</name>
        <dbReference type="ChEBI" id="CHEBI:59789"/>
    </ligand>
</feature>
<dbReference type="PROSITE" id="PS51687">
    <property type="entry name" value="SAM_MT_RNA_M5U"/>
    <property type="match status" value="1"/>
</dbReference>
<dbReference type="GO" id="GO:0032259">
    <property type="term" value="P:methylation"/>
    <property type="evidence" value="ECO:0007669"/>
    <property type="project" value="UniProtKB-KW"/>
</dbReference>
<reference evidence="7" key="1">
    <citation type="submission" date="2021-01" db="EMBL/GenBank/DDBJ databases">
        <authorList>
            <person name="Corre E."/>
            <person name="Pelletier E."/>
            <person name="Niang G."/>
            <person name="Scheremetjew M."/>
            <person name="Finn R."/>
            <person name="Kale V."/>
            <person name="Holt S."/>
            <person name="Cochrane G."/>
            <person name="Meng A."/>
            <person name="Brown T."/>
            <person name="Cohen L."/>
        </authorList>
    </citation>
    <scope>NUCLEOTIDE SEQUENCE</scope>
    <source>
        <strain evidence="7">CCMP3278</strain>
    </source>
</reference>
<dbReference type="Pfam" id="PF05958">
    <property type="entry name" value="tRNA_U5-meth_tr"/>
    <property type="match status" value="1"/>
</dbReference>
<dbReference type="InterPro" id="IPR010280">
    <property type="entry name" value="U5_MeTrfase_fam"/>
</dbReference>
<keyword evidence="4" id="KW-0819">tRNA processing</keyword>
<dbReference type="GO" id="GO:0019843">
    <property type="term" value="F:rRNA binding"/>
    <property type="evidence" value="ECO:0007669"/>
    <property type="project" value="TreeGrafter"/>
</dbReference>
<dbReference type="GO" id="GO:0000049">
    <property type="term" value="F:tRNA binding"/>
    <property type="evidence" value="ECO:0007669"/>
    <property type="project" value="TreeGrafter"/>
</dbReference>
<dbReference type="CDD" id="cd02440">
    <property type="entry name" value="AdoMet_MTases"/>
    <property type="match status" value="1"/>
</dbReference>
<dbReference type="Gene3D" id="3.40.50.150">
    <property type="entry name" value="Vaccinia Virus protein VP39"/>
    <property type="match status" value="1"/>
</dbReference>
<accession>A0A7S0ZGV7</accession>
<keyword evidence="3 5" id="KW-0949">S-adenosyl-L-methionine</keyword>
<dbReference type="GO" id="GO:0030697">
    <property type="term" value="F:tRNA (uracil(54)-C5)-methyltransferase activity, S-adenosyl methionine-dependent"/>
    <property type="evidence" value="ECO:0007669"/>
    <property type="project" value="InterPro"/>
</dbReference>
<dbReference type="InterPro" id="IPR029063">
    <property type="entry name" value="SAM-dependent_MTases_sf"/>
</dbReference>
<dbReference type="AlphaFoldDB" id="A0A7S0ZGV7"/>
<dbReference type="GO" id="GO:0005829">
    <property type="term" value="C:cytosol"/>
    <property type="evidence" value="ECO:0007669"/>
    <property type="project" value="TreeGrafter"/>
</dbReference>
<dbReference type="SUPFAM" id="SSF53335">
    <property type="entry name" value="S-adenosyl-L-methionine-dependent methyltransferases"/>
    <property type="match status" value="1"/>
</dbReference>
<dbReference type="PANTHER" id="PTHR47790:SF2">
    <property type="entry name" value="TRNA_TMRNA (URACIL-C(5))-METHYLTRANSFERASE"/>
    <property type="match status" value="1"/>
</dbReference>
<feature type="binding site" evidence="5">
    <location>
        <position position="436"/>
    </location>
    <ligand>
        <name>S-adenosyl-L-methionine</name>
        <dbReference type="ChEBI" id="CHEBI:59789"/>
    </ligand>
</feature>
<evidence type="ECO:0000313" key="7">
    <source>
        <dbReference type="EMBL" id="CAD8821223.1"/>
    </source>
</evidence>
<dbReference type="InterPro" id="IPR011869">
    <property type="entry name" value="TrmA_MeTrfase"/>
</dbReference>
<comment type="caution">
    <text evidence="5">Lacks conserved residue(s) required for the propagation of feature annotation.</text>
</comment>
<organism evidence="7">
    <name type="scientific">Timspurckia oligopyrenoides</name>
    <dbReference type="NCBI Taxonomy" id="708627"/>
    <lineage>
        <taxon>Eukaryota</taxon>
        <taxon>Rhodophyta</taxon>
        <taxon>Bangiophyceae</taxon>
        <taxon>Porphyridiales</taxon>
        <taxon>Porphyridiaceae</taxon>
        <taxon>Timspurckia</taxon>
    </lineage>
</organism>
<dbReference type="Pfam" id="PF13679">
    <property type="entry name" value="Methyltransf_32"/>
    <property type="match status" value="1"/>
</dbReference>
<keyword evidence="1 5" id="KW-0489">Methyltransferase</keyword>
<evidence type="ECO:0000259" key="6">
    <source>
        <dbReference type="Pfam" id="PF13679"/>
    </source>
</evidence>
<keyword evidence="2 5" id="KW-0808">Transferase</keyword>
<dbReference type="EMBL" id="HBFP01007835">
    <property type="protein sequence ID" value="CAD8821223.1"/>
    <property type="molecule type" value="Transcribed_RNA"/>
</dbReference>
<proteinExistence type="inferred from homology"/>
<evidence type="ECO:0000256" key="5">
    <source>
        <dbReference type="PROSITE-ProRule" id="PRU01024"/>
    </source>
</evidence>
<comment type="similarity">
    <text evidence="5">Belongs to the class I-like SAM-binding methyltransferase superfamily. RNA M5U methyltransferase family.</text>
</comment>
<protein>
    <recommendedName>
        <fullName evidence="6">Methyltransferase domain-containing protein</fullName>
    </recommendedName>
</protein>
<evidence type="ECO:0000256" key="4">
    <source>
        <dbReference type="ARBA" id="ARBA00022694"/>
    </source>
</evidence>
<dbReference type="PANTHER" id="PTHR47790">
    <property type="entry name" value="TRNA/TMRNA (URACIL-C(5))-METHYLTRANSFERASE"/>
    <property type="match status" value="1"/>
</dbReference>
<sequence>MDTADQKIDLVLALHACGSLSDSVIETALRFSADLILVPCCYGQLQPLIQSNAWIPSAKSSIEPDHLSVLSSSADLTVSAKAVYSEQESQRLQCARKCMDVIDSLRALDMQCRDSRYICALSSLYPLHCSPKNNVFLATRFSHPFSSNSTHNRTAGTKFLTHYEAHLLQKFCVVLFKLSLSTNSNAEYYRQLPKPNCITIYAQPEPRYRQRIRVQVRRWWDESRKQNRAEFLMWDSGSACVSLTKKDGVPLACELAHQLMVTVWEIFEESGSQWDSVGAGIQSVQILCSMTGSCVLSLVYKGVWSEFDRVEWLKSAVRMRECIADRCAMKAERLHMIHKSRGCKLVLGNDWVDETLCIEDSCDNTKHCFQYVQPEGSFSNPNGKMNENTLQWLRSVVKMKICPSENGLNELIELYCGNGNHTVALSDLFERVIAVELDSKLVHAAKRNLLLNDIGNVHVLQCSAETFMNETKKKTHGLISNHHQRQVLLVDPPRSGLGDSWRIVRRFNHVLYISCSVSSLSRDLALLNDFEIGEMALLDQFAYTKHIECAVYLKKKTI</sequence>
<evidence type="ECO:0000256" key="1">
    <source>
        <dbReference type="ARBA" id="ARBA00022603"/>
    </source>
</evidence>
<feature type="active site" description="Nucleophile" evidence="5">
    <location>
        <position position="515"/>
    </location>
</feature>
<evidence type="ECO:0000256" key="2">
    <source>
        <dbReference type="ARBA" id="ARBA00022679"/>
    </source>
</evidence>